<dbReference type="Proteomes" id="UP000003162">
    <property type="component" value="Unassembled WGS sequence"/>
</dbReference>
<dbReference type="InterPro" id="IPR000914">
    <property type="entry name" value="SBP_5_dom"/>
</dbReference>
<protein>
    <submittedName>
        <fullName evidence="5">ABC transporter, substrate-binding protein, family 5</fullName>
    </submittedName>
</protein>
<dbReference type="GO" id="GO:0043190">
    <property type="term" value="C:ATP-binding cassette (ABC) transporter complex"/>
    <property type="evidence" value="ECO:0007669"/>
    <property type="project" value="InterPro"/>
</dbReference>
<dbReference type="SUPFAM" id="SSF53850">
    <property type="entry name" value="Periplasmic binding protein-like II"/>
    <property type="match status" value="1"/>
</dbReference>
<dbReference type="GO" id="GO:1904680">
    <property type="term" value="F:peptide transmembrane transporter activity"/>
    <property type="evidence" value="ECO:0007669"/>
    <property type="project" value="TreeGrafter"/>
</dbReference>
<keyword evidence="2" id="KW-0813">Transport</keyword>
<dbReference type="Gene3D" id="3.40.190.10">
    <property type="entry name" value="Periplasmic binding protein-like II"/>
    <property type="match status" value="1"/>
</dbReference>
<evidence type="ECO:0000259" key="4">
    <source>
        <dbReference type="Pfam" id="PF00496"/>
    </source>
</evidence>
<dbReference type="Gene3D" id="3.10.105.10">
    <property type="entry name" value="Dipeptide-binding Protein, Domain 3"/>
    <property type="match status" value="1"/>
</dbReference>
<evidence type="ECO:0000313" key="5">
    <source>
        <dbReference type="EMBL" id="EDP23914.1"/>
    </source>
</evidence>
<dbReference type="eggNOG" id="COG0747">
    <property type="taxonomic scope" value="Bacteria"/>
</dbReference>
<gene>
    <name evidence="5" type="ORF">PEPMIC_00493</name>
</gene>
<proteinExistence type="inferred from homology"/>
<dbReference type="PANTHER" id="PTHR30290">
    <property type="entry name" value="PERIPLASMIC BINDING COMPONENT OF ABC TRANSPORTER"/>
    <property type="match status" value="1"/>
</dbReference>
<dbReference type="CDD" id="cd08510">
    <property type="entry name" value="PBP2_Lactococcal_OppA_like"/>
    <property type="match status" value="1"/>
</dbReference>
<comment type="caution">
    <text evidence="5">The sequence shown here is derived from an EMBL/GenBank/DDBJ whole genome shotgun (WGS) entry which is preliminary data.</text>
</comment>
<dbReference type="GO" id="GO:0042597">
    <property type="term" value="C:periplasmic space"/>
    <property type="evidence" value="ECO:0007669"/>
    <property type="project" value="UniProtKB-ARBA"/>
</dbReference>
<evidence type="ECO:0000256" key="2">
    <source>
        <dbReference type="ARBA" id="ARBA00022448"/>
    </source>
</evidence>
<accession>A8SJV0</accession>
<dbReference type="PANTHER" id="PTHR30290:SF9">
    <property type="entry name" value="OLIGOPEPTIDE-BINDING PROTEIN APPA"/>
    <property type="match status" value="1"/>
</dbReference>
<dbReference type="InterPro" id="IPR039424">
    <property type="entry name" value="SBP_5"/>
</dbReference>
<sequence>MYGSCKYIKGDLGMKKLSKIVALCLATTFLFSACSKGGSNESKKDDKKVGIQDNLVVENEGKAVENATLKVAYINDSPFTGIFHQAFASGNPDMEILAYSTNGTFKIDENYRLVNGGGADIEFKPEEKKAIITIHEKYTWNDGTPVTSADFLEYYKIVAHKDYTGVRFDDDMRNVVGIEEYNKGESKEISGFKTLSDKKFEIHFKKFNPGILWGGGIPFEPVPSHKLKDIPVKEQEAHDITRKNPLSPGPYYIKEIVPGQQVVFEANPHYYKGQPKVKKVVWKIVPSSQIVAALQAGEYDLTVGLNSDLYSKVKDLKNVKLGIQDELSYTYIGFKLGKWDNTKKEVVTDPNAKMADVKLRQAMAYAIDNNQVGEKFYQGLRRNATQLMIPAFKEYYDESLKGYTYDLEKAKKLLDEAGYKDTNGDGIREDKNGKPFKIKFASMSGGAIAEPIANYYIQQWKSIGLDVELTTGRLIEFNSFYEKVQADDPEIDIYQAAWGTGSNPNPTGLYGRKAQFNFSRFSSEELDKIFDKINSVEAVDKDYRAKAYKEFANYMFENVPVVPTLFRKGIVAVNNRVKKWDITPGSNFGLFDVELTADSPVK</sequence>
<dbReference type="GO" id="GO:0015833">
    <property type="term" value="P:peptide transport"/>
    <property type="evidence" value="ECO:0007669"/>
    <property type="project" value="TreeGrafter"/>
</dbReference>
<dbReference type="InterPro" id="IPR030678">
    <property type="entry name" value="Peptide/Ni-bd"/>
</dbReference>
<reference evidence="5 6" key="1">
    <citation type="submission" date="2007-09" db="EMBL/GenBank/DDBJ databases">
        <title>Draft genome sequence of Peptostreptococcus micros (ATCC 33270).</title>
        <authorList>
            <person name="Sudarsanam P."/>
            <person name="Ley R."/>
            <person name="Guruge J."/>
            <person name="Turnbaugh P.J."/>
            <person name="Mahowald M."/>
            <person name="Liep D."/>
            <person name="Gordon J."/>
        </authorList>
    </citation>
    <scope>NUCLEOTIDE SEQUENCE [LARGE SCALE GENOMIC DNA]</scope>
    <source>
        <strain evidence="5 6">ATCC 33270</strain>
    </source>
</reference>
<dbReference type="PROSITE" id="PS51257">
    <property type="entry name" value="PROKAR_LIPOPROTEIN"/>
    <property type="match status" value="1"/>
</dbReference>
<dbReference type="PIRSF" id="PIRSF002741">
    <property type="entry name" value="MppA"/>
    <property type="match status" value="1"/>
</dbReference>
<dbReference type="EMBL" id="ABEE02000016">
    <property type="protein sequence ID" value="EDP23914.1"/>
    <property type="molecule type" value="Genomic_DNA"/>
</dbReference>
<dbReference type="AlphaFoldDB" id="A8SJV0"/>
<dbReference type="Pfam" id="PF00496">
    <property type="entry name" value="SBP_bac_5"/>
    <property type="match status" value="1"/>
</dbReference>
<evidence type="ECO:0000256" key="1">
    <source>
        <dbReference type="ARBA" id="ARBA00005695"/>
    </source>
</evidence>
<keyword evidence="3" id="KW-0732">Signal</keyword>
<feature type="domain" description="Solute-binding protein family 5" evidence="4">
    <location>
        <begin position="127"/>
        <end position="511"/>
    </location>
</feature>
<reference evidence="5 6" key="2">
    <citation type="submission" date="2007-09" db="EMBL/GenBank/DDBJ databases">
        <authorList>
            <person name="Fulton L."/>
            <person name="Clifton S."/>
            <person name="Fulton B."/>
            <person name="Xu J."/>
            <person name="Minx P."/>
            <person name="Pepin K.H."/>
            <person name="Johnson M."/>
            <person name="Thiruvilangam P."/>
            <person name="Bhonagiri V."/>
            <person name="Nash W.E."/>
            <person name="Mardis E.R."/>
            <person name="Wilson R.K."/>
        </authorList>
    </citation>
    <scope>NUCLEOTIDE SEQUENCE [LARGE SCALE GENOMIC DNA]</scope>
    <source>
        <strain evidence="5 6">ATCC 33270</strain>
    </source>
</reference>
<evidence type="ECO:0000256" key="3">
    <source>
        <dbReference type="ARBA" id="ARBA00022729"/>
    </source>
</evidence>
<organism evidence="5 6">
    <name type="scientific">Parvimonas micra ATCC 33270</name>
    <dbReference type="NCBI Taxonomy" id="411465"/>
    <lineage>
        <taxon>Bacteria</taxon>
        <taxon>Bacillati</taxon>
        <taxon>Bacillota</taxon>
        <taxon>Tissierellia</taxon>
        <taxon>Tissierellales</taxon>
        <taxon>Peptoniphilaceae</taxon>
        <taxon>Parvimonas</taxon>
    </lineage>
</organism>
<comment type="similarity">
    <text evidence="1">Belongs to the bacterial solute-binding protein 5 family.</text>
</comment>
<evidence type="ECO:0000313" key="6">
    <source>
        <dbReference type="Proteomes" id="UP000003162"/>
    </source>
</evidence>
<dbReference type="HOGENOM" id="CLU_017028_8_0_9"/>
<name>A8SJV0_9FIRM</name>